<comment type="caution">
    <text evidence="1">The sequence shown here is derived from an EMBL/GenBank/DDBJ whole genome shotgun (WGS) entry which is preliminary data.</text>
</comment>
<evidence type="ECO:0000313" key="2">
    <source>
        <dbReference type="Proteomes" id="UP000271008"/>
    </source>
</evidence>
<sequence length="32" mass="3490">MSSICHQTFEFSPCEETALAVDELSQICEGLA</sequence>
<protein>
    <submittedName>
        <fullName evidence="1">AraC family transcriptional regulator</fullName>
    </submittedName>
</protein>
<feature type="non-terminal residue" evidence="1">
    <location>
        <position position="32"/>
    </location>
</feature>
<name>A0A3P1X127_ECOLX</name>
<proteinExistence type="predicted"/>
<accession>A0A3P1X127</accession>
<evidence type="ECO:0000313" key="1">
    <source>
        <dbReference type="EMBL" id="RRD52046.1"/>
    </source>
</evidence>
<dbReference type="EMBL" id="RQTU01000938">
    <property type="protein sequence ID" value="RRD52046.1"/>
    <property type="molecule type" value="Genomic_DNA"/>
</dbReference>
<dbReference type="AlphaFoldDB" id="A0A3P1X127"/>
<reference evidence="1 2" key="1">
    <citation type="submission" date="2018-11" db="EMBL/GenBank/DDBJ databases">
        <title>Enterobacteriaceae from Patient.</title>
        <authorList>
            <person name="Shen C."/>
            <person name="Yang Y."/>
            <person name="Tian G."/>
        </authorList>
    </citation>
    <scope>NUCLEOTIDE SEQUENCE [LARGE SCALE GENOMIC DNA]</scope>
    <source>
        <strain evidence="1 2">GBGD28</strain>
    </source>
</reference>
<organism evidence="1 2">
    <name type="scientific">Escherichia coli</name>
    <dbReference type="NCBI Taxonomy" id="562"/>
    <lineage>
        <taxon>Bacteria</taxon>
        <taxon>Pseudomonadati</taxon>
        <taxon>Pseudomonadota</taxon>
        <taxon>Gammaproteobacteria</taxon>
        <taxon>Enterobacterales</taxon>
        <taxon>Enterobacteriaceae</taxon>
        <taxon>Escherichia</taxon>
    </lineage>
</organism>
<gene>
    <name evidence="1" type="ORF">EIA08_33100</name>
</gene>
<dbReference type="Proteomes" id="UP000271008">
    <property type="component" value="Unassembled WGS sequence"/>
</dbReference>